<reference evidence="1" key="1">
    <citation type="journal article" date="2021" name="Proc. Natl. Acad. Sci. U.S.A.">
        <title>A Catalog of Tens of Thousands of Viruses from Human Metagenomes Reveals Hidden Associations with Chronic Diseases.</title>
        <authorList>
            <person name="Tisza M.J."/>
            <person name="Buck C.B."/>
        </authorList>
    </citation>
    <scope>NUCLEOTIDE SEQUENCE</scope>
    <source>
        <strain evidence="1">CthrK8</strain>
    </source>
</reference>
<accession>A0A8S5MZ09</accession>
<sequence>MKRSITIDGREYKADCRAYAKDNEDGTGTITLIFDGKLIK</sequence>
<dbReference type="EMBL" id="BK015021">
    <property type="protein sequence ID" value="DAD87440.1"/>
    <property type="molecule type" value="Genomic_DNA"/>
</dbReference>
<name>A0A8S5MZ09_9CAUD</name>
<evidence type="ECO:0000313" key="1">
    <source>
        <dbReference type="EMBL" id="DAD87440.1"/>
    </source>
</evidence>
<proteinExistence type="predicted"/>
<protein>
    <recommendedName>
        <fullName evidence="2">Phage protein</fullName>
    </recommendedName>
</protein>
<organism evidence="1">
    <name type="scientific">Siphoviridae sp. cthrK8</name>
    <dbReference type="NCBI Taxonomy" id="2826429"/>
    <lineage>
        <taxon>Viruses</taxon>
        <taxon>Duplodnaviria</taxon>
        <taxon>Heunggongvirae</taxon>
        <taxon>Uroviricota</taxon>
        <taxon>Caudoviricetes</taxon>
    </lineage>
</organism>
<evidence type="ECO:0008006" key="2">
    <source>
        <dbReference type="Google" id="ProtNLM"/>
    </source>
</evidence>